<feature type="compositionally biased region" description="Basic residues" evidence="5">
    <location>
        <begin position="119"/>
        <end position="129"/>
    </location>
</feature>
<evidence type="ECO:0000259" key="6">
    <source>
        <dbReference type="PROSITE" id="PS50089"/>
    </source>
</evidence>
<feature type="region of interest" description="Disordered" evidence="5">
    <location>
        <begin position="1009"/>
        <end position="1045"/>
    </location>
</feature>
<feature type="compositionally biased region" description="Polar residues" evidence="5">
    <location>
        <begin position="159"/>
        <end position="179"/>
    </location>
</feature>
<dbReference type="SUPFAM" id="SSF57850">
    <property type="entry name" value="RING/U-box"/>
    <property type="match status" value="1"/>
</dbReference>
<feature type="compositionally biased region" description="Low complexity" evidence="5">
    <location>
        <begin position="550"/>
        <end position="562"/>
    </location>
</feature>
<feature type="compositionally biased region" description="Polar residues" evidence="5">
    <location>
        <begin position="1111"/>
        <end position="1123"/>
    </location>
</feature>
<dbReference type="InterPro" id="IPR013083">
    <property type="entry name" value="Znf_RING/FYVE/PHD"/>
</dbReference>
<feature type="compositionally biased region" description="Pro residues" evidence="5">
    <location>
        <begin position="1351"/>
        <end position="1365"/>
    </location>
</feature>
<dbReference type="Pfam" id="PF13639">
    <property type="entry name" value="zf-RING_2"/>
    <property type="match status" value="1"/>
</dbReference>
<keyword evidence="8" id="KW-1185">Reference proteome</keyword>
<organism evidence="7 8">
    <name type="scientific">Dendrothele bispora (strain CBS 962.96)</name>
    <dbReference type="NCBI Taxonomy" id="1314807"/>
    <lineage>
        <taxon>Eukaryota</taxon>
        <taxon>Fungi</taxon>
        <taxon>Dikarya</taxon>
        <taxon>Basidiomycota</taxon>
        <taxon>Agaricomycotina</taxon>
        <taxon>Agaricomycetes</taxon>
        <taxon>Agaricomycetidae</taxon>
        <taxon>Agaricales</taxon>
        <taxon>Agaricales incertae sedis</taxon>
        <taxon>Dendrothele</taxon>
    </lineage>
</organism>
<feature type="compositionally biased region" description="Low complexity" evidence="5">
    <location>
        <begin position="81"/>
        <end position="101"/>
    </location>
</feature>
<feature type="compositionally biased region" description="Polar residues" evidence="5">
    <location>
        <begin position="48"/>
        <end position="65"/>
    </location>
</feature>
<feature type="region of interest" description="Disordered" evidence="5">
    <location>
        <begin position="308"/>
        <end position="335"/>
    </location>
</feature>
<feature type="region of interest" description="Disordered" evidence="5">
    <location>
        <begin position="663"/>
        <end position="792"/>
    </location>
</feature>
<dbReference type="InterPro" id="IPR001841">
    <property type="entry name" value="Znf_RING"/>
</dbReference>
<dbReference type="OrthoDB" id="8062037at2759"/>
<feature type="region of interest" description="Disordered" evidence="5">
    <location>
        <begin position="957"/>
        <end position="990"/>
    </location>
</feature>
<reference evidence="7 8" key="1">
    <citation type="journal article" date="2019" name="Nat. Ecol. Evol.">
        <title>Megaphylogeny resolves global patterns of mushroom evolution.</title>
        <authorList>
            <person name="Varga T."/>
            <person name="Krizsan K."/>
            <person name="Foldi C."/>
            <person name="Dima B."/>
            <person name="Sanchez-Garcia M."/>
            <person name="Sanchez-Ramirez S."/>
            <person name="Szollosi G.J."/>
            <person name="Szarkandi J.G."/>
            <person name="Papp V."/>
            <person name="Albert L."/>
            <person name="Andreopoulos W."/>
            <person name="Angelini C."/>
            <person name="Antonin V."/>
            <person name="Barry K.W."/>
            <person name="Bougher N.L."/>
            <person name="Buchanan P."/>
            <person name="Buyck B."/>
            <person name="Bense V."/>
            <person name="Catcheside P."/>
            <person name="Chovatia M."/>
            <person name="Cooper J."/>
            <person name="Damon W."/>
            <person name="Desjardin D."/>
            <person name="Finy P."/>
            <person name="Geml J."/>
            <person name="Haridas S."/>
            <person name="Hughes K."/>
            <person name="Justo A."/>
            <person name="Karasinski D."/>
            <person name="Kautmanova I."/>
            <person name="Kiss B."/>
            <person name="Kocsube S."/>
            <person name="Kotiranta H."/>
            <person name="LaButti K.M."/>
            <person name="Lechner B.E."/>
            <person name="Liimatainen K."/>
            <person name="Lipzen A."/>
            <person name="Lukacs Z."/>
            <person name="Mihaltcheva S."/>
            <person name="Morgado L.N."/>
            <person name="Niskanen T."/>
            <person name="Noordeloos M.E."/>
            <person name="Ohm R.A."/>
            <person name="Ortiz-Santana B."/>
            <person name="Ovrebo C."/>
            <person name="Racz N."/>
            <person name="Riley R."/>
            <person name="Savchenko A."/>
            <person name="Shiryaev A."/>
            <person name="Soop K."/>
            <person name="Spirin V."/>
            <person name="Szebenyi C."/>
            <person name="Tomsovsky M."/>
            <person name="Tulloss R.E."/>
            <person name="Uehling J."/>
            <person name="Grigoriev I.V."/>
            <person name="Vagvolgyi C."/>
            <person name="Papp T."/>
            <person name="Martin F.M."/>
            <person name="Miettinen O."/>
            <person name="Hibbett D.S."/>
            <person name="Nagy L.G."/>
        </authorList>
    </citation>
    <scope>NUCLEOTIDE SEQUENCE [LARGE SCALE GENOMIC DNA]</scope>
    <source>
        <strain evidence="7 8">CBS 962.96</strain>
    </source>
</reference>
<evidence type="ECO:0000256" key="4">
    <source>
        <dbReference type="PROSITE-ProRule" id="PRU00175"/>
    </source>
</evidence>
<sequence>MSSRIDDYDHDDMPPLQQLSDYEDSDSDSEDDFMEASEVLVDLDSETSHNPSQTSSGSVLTQSQSTDRDNDRDEEMPGLESIPPNSSTASTSSTAQPLSSTIFSAPTPSARFVASHLPHLPRPRSSNRRARVESDDEGDIDRDRRHPFQRTGTGVRPDASTSPTPNPAVSSGSTPNTQRDTPENYGGFFEAISGAGLNGGDAPRMNIPATNGSRSVPRFPFPGFPIPQNFQRTSLSRDQNNHNQPESISISIDLGPIPVLLGAGDQGHAHTHGIHISPRGPDAGVPGVGAGANGPSRMPWMNMGPAPTPETGDGIQPPGVSGGEGNTGQGGPGREHDRTRIFEGGFGEFLSQILGATRGRNGFPFGPGGIFTATGGAGFAGLEQLLNSLRGVPEREDPERARRLVDGLEDVPIGLVRRLERVAALGRGGQETGAVGGDSGCAICWDRLLSPPGEGPEVPGLTETEEVEQKTEEAGPSSGNAQNEASTSAASSHSPEPSSPSKKEKANHPRIVSLPCAHVFHAECLIPWFTRPRQTTCPTCRFDLDPDNLTATPPTRRTQRAAGHQARGPGQREPGTEGNTTRPAQETEIPIPPVVPMAAVGVDDGGAGGFAPENLAGVPPSLSGVQWFPVSLPGLSGAPGTMGGTGGSIGMVGIGMPIMGMPMGGMMGGTRRAQPGSTDAGTGSPSQPSSSGGSPDGPGASGGSSTQNGNAASSSRSNNLESSASSGASTENQPGTTESVTVSGETTFNSGANPSASVSGTGATSTSPVTSSTNTSGASQDNANLNPNQADPSRDILQTFLRILQGVMDASHANGHTIPSRRDTHAAPTTTNVSNASAGQSDSGSGTNPQPTAGQVVDDSGLFNATTSGNSPPTNSDPNTEPHHEHHAQHPHEVWSFGLDFVVGTGPPPGVVSLNIPANTTDPDPDHGVNFGRQHPDHHMDFADDVLMQMDMDMILDPENEGQDHPQNPHTHHFHHTHEDDEDDEEHDLDHQDELGAEVHRMMHAFTGIPNLQERRQRQQQSERDTTQPARPLQPTDDDTATATFGFNIPGMSGWHVVGGPGTNIEEMLHSVFHEIGAMGQQNRTQAQMRPTPTQRPATAPPGRESPAINRPQNSNPRSTSTLPGEIHRLFGNVPSPSVGNTAGNSNTQTASSSRPVSTLPAEMSRLFGNPRSSSAVDITGNNTTQTASSSRSTSILPTERNLTFEDLPPPSAENTTRNSAPQTALSSPAINALPAEDSHLSENVPVNRPASSQASSQHVQNPAAVFAPWTRPPPTPAVGSIPTPAVSAIPSRNARSNVSRSRSNGTEARSSEERRPRSQPARRRPPSQPSDGRPEDSTPLSHFLRGLASFPPPTHVPNGAPRPT</sequence>
<feature type="compositionally biased region" description="Low complexity" evidence="5">
    <location>
        <begin position="1184"/>
        <end position="1199"/>
    </location>
</feature>
<feature type="compositionally biased region" description="Low complexity" evidence="5">
    <location>
        <begin position="1292"/>
        <end position="1305"/>
    </location>
</feature>
<feature type="compositionally biased region" description="Polar residues" evidence="5">
    <location>
        <begin position="1171"/>
        <end position="1183"/>
    </location>
</feature>
<feature type="region of interest" description="Disordered" evidence="5">
    <location>
        <begin position="452"/>
        <end position="507"/>
    </location>
</feature>
<dbReference type="SMART" id="SM00184">
    <property type="entry name" value="RING"/>
    <property type="match status" value="1"/>
</dbReference>
<dbReference type="PANTHER" id="PTHR15710">
    <property type="entry name" value="E3 UBIQUITIN-PROTEIN LIGASE PRAJA"/>
    <property type="match status" value="1"/>
</dbReference>
<dbReference type="GO" id="GO:0008270">
    <property type="term" value="F:zinc ion binding"/>
    <property type="evidence" value="ECO:0007669"/>
    <property type="project" value="UniProtKB-KW"/>
</dbReference>
<feature type="compositionally biased region" description="Low complexity" evidence="5">
    <location>
        <begin position="703"/>
        <end position="747"/>
    </location>
</feature>
<feature type="compositionally biased region" description="Low complexity" evidence="5">
    <location>
        <begin position="681"/>
        <end position="693"/>
    </location>
</feature>
<feature type="compositionally biased region" description="Low complexity" evidence="5">
    <location>
        <begin position="484"/>
        <end position="500"/>
    </location>
</feature>
<protein>
    <recommendedName>
        <fullName evidence="6">RING-type domain-containing protein</fullName>
    </recommendedName>
</protein>
<dbReference type="EMBL" id="ML179357">
    <property type="protein sequence ID" value="THU89769.1"/>
    <property type="molecule type" value="Genomic_DNA"/>
</dbReference>
<gene>
    <name evidence="7" type="ORF">K435DRAFT_760772</name>
</gene>
<feature type="region of interest" description="Disordered" evidence="5">
    <location>
        <begin position="812"/>
        <end position="890"/>
    </location>
</feature>
<evidence type="ECO:0000313" key="8">
    <source>
        <dbReference type="Proteomes" id="UP000297245"/>
    </source>
</evidence>
<feature type="compositionally biased region" description="Basic and acidic residues" evidence="5">
    <location>
        <begin position="1"/>
        <end position="13"/>
    </location>
</feature>
<feature type="compositionally biased region" description="Gly residues" evidence="5">
    <location>
        <begin position="320"/>
        <end position="332"/>
    </location>
</feature>
<accession>A0A4S8LKN1</accession>
<feature type="compositionally biased region" description="Acidic residues" evidence="5">
    <location>
        <begin position="21"/>
        <end position="45"/>
    </location>
</feature>
<proteinExistence type="predicted"/>
<feature type="compositionally biased region" description="Basic and acidic residues" evidence="5">
    <location>
        <begin position="880"/>
        <end position="890"/>
    </location>
</feature>
<feature type="compositionally biased region" description="Polar residues" evidence="5">
    <location>
        <begin position="1213"/>
        <end position="1225"/>
    </location>
</feature>
<feature type="region of interest" description="Disordered" evidence="5">
    <location>
        <begin position="543"/>
        <end position="586"/>
    </location>
</feature>
<feature type="non-terminal residue" evidence="7">
    <location>
        <position position="1365"/>
    </location>
</feature>
<dbReference type="Proteomes" id="UP000297245">
    <property type="component" value="Unassembled WGS sequence"/>
</dbReference>
<feature type="region of interest" description="Disordered" evidence="5">
    <location>
        <begin position="1"/>
        <end position="186"/>
    </location>
</feature>
<feature type="compositionally biased region" description="Polar residues" evidence="5">
    <location>
        <begin position="777"/>
        <end position="791"/>
    </location>
</feature>
<keyword evidence="3" id="KW-0862">Zinc</keyword>
<feature type="compositionally biased region" description="Polar residues" evidence="5">
    <location>
        <begin position="1250"/>
        <end position="1261"/>
    </location>
</feature>
<feature type="compositionally biased region" description="Low complexity" evidence="5">
    <location>
        <begin position="754"/>
        <end position="776"/>
    </location>
</feature>
<name>A0A4S8LKN1_DENBC</name>
<dbReference type="PROSITE" id="PS50089">
    <property type="entry name" value="ZF_RING_2"/>
    <property type="match status" value="1"/>
</dbReference>
<evidence type="ECO:0000313" key="7">
    <source>
        <dbReference type="EMBL" id="THU89769.1"/>
    </source>
</evidence>
<feature type="compositionally biased region" description="Low complexity" evidence="5">
    <location>
        <begin position="1090"/>
        <end position="1102"/>
    </location>
</feature>
<feature type="domain" description="RING-type" evidence="6">
    <location>
        <begin position="441"/>
        <end position="541"/>
    </location>
</feature>
<keyword evidence="2 4" id="KW-0863">Zinc-finger</keyword>
<keyword evidence="1" id="KW-0479">Metal-binding</keyword>
<evidence type="ECO:0000256" key="3">
    <source>
        <dbReference type="ARBA" id="ARBA00022833"/>
    </source>
</evidence>
<feature type="region of interest" description="Disordered" evidence="5">
    <location>
        <begin position="1081"/>
        <end position="1225"/>
    </location>
</feature>
<feature type="region of interest" description="Disordered" evidence="5">
    <location>
        <begin position="1242"/>
        <end position="1365"/>
    </location>
</feature>
<feature type="compositionally biased region" description="Polar residues" evidence="5">
    <location>
        <begin position="827"/>
        <end position="853"/>
    </location>
</feature>
<evidence type="ECO:0000256" key="1">
    <source>
        <dbReference type="ARBA" id="ARBA00022723"/>
    </source>
</evidence>
<evidence type="ECO:0000256" key="2">
    <source>
        <dbReference type="ARBA" id="ARBA00022771"/>
    </source>
</evidence>
<evidence type="ECO:0000256" key="5">
    <source>
        <dbReference type="SAM" id="MobiDB-lite"/>
    </source>
</evidence>
<feature type="compositionally biased region" description="Basic and acidic residues" evidence="5">
    <location>
        <begin position="1013"/>
        <end position="1026"/>
    </location>
</feature>
<dbReference type="Gene3D" id="3.30.40.10">
    <property type="entry name" value="Zinc/RING finger domain, C3HC4 (zinc finger)"/>
    <property type="match status" value="1"/>
</dbReference>
<feature type="compositionally biased region" description="Polar residues" evidence="5">
    <location>
        <begin position="863"/>
        <end position="879"/>
    </location>
</feature>
<feature type="compositionally biased region" description="Polar residues" evidence="5">
    <location>
        <begin position="1135"/>
        <end position="1157"/>
    </location>
</feature>